<dbReference type="KEGG" id="psco:LY89DRAFT_508562"/>
<dbReference type="Proteomes" id="UP000070700">
    <property type="component" value="Unassembled WGS sequence"/>
</dbReference>
<dbReference type="RefSeq" id="XP_018073307.1">
    <property type="nucleotide sequence ID" value="XM_018208053.1"/>
</dbReference>
<evidence type="ECO:0000313" key="2">
    <source>
        <dbReference type="Proteomes" id="UP000070700"/>
    </source>
</evidence>
<dbReference type="EMBL" id="KQ947412">
    <property type="protein sequence ID" value="KUJ18952.1"/>
    <property type="molecule type" value="Genomic_DNA"/>
</dbReference>
<dbReference type="InParanoid" id="A0A194XGQ5"/>
<sequence>MVPAGSNWKNRPCIATERMDHLGVGCSNLWAEYVPKDLSIEDPFVTTFRTKTIKRATRPGIVLLKYYSSRNKRNFNLAEASTRYEDASRPLIRWWLAYVPASPEARVSPMVYTKKILQRCCVRLALDLESSRRSLLLVLNSCLVGYNRDSLSNFRQPRTQCLEYIGDVCQVCRSVSIV</sequence>
<keyword evidence="2" id="KW-1185">Reference proteome</keyword>
<dbReference type="GeneID" id="28817779"/>
<proteinExistence type="predicted"/>
<name>A0A194XGQ5_MOLSC</name>
<accession>A0A194XGQ5</accession>
<reference evidence="1 2" key="1">
    <citation type="submission" date="2015-10" db="EMBL/GenBank/DDBJ databases">
        <title>Full genome of DAOMC 229536 Phialocephala scopiformis, a fungal endophyte of spruce producing the potent anti-insectan compound rugulosin.</title>
        <authorList>
            <consortium name="DOE Joint Genome Institute"/>
            <person name="Walker A.K."/>
            <person name="Frasz S.L."/>
            <person name="Seifert K.A."/>
            <person name="Miller J.D."/>
            <person name="Mondo S.J."/>
            <person name="Labutti K."/>
            <person name="Lipzen A."/>
            <person name="Dockter R."/>
            <person name="Kennedy M."/>
            <person name="Grigoriev I.V."/>
            <person name="Spatafora J.W."/>
        </authorList>
    </citation>
    <scope>NUCLEOTIDE SEQUENCE [LARGE SCALE GENOMIC DNA]</scope>
    <source>
        <strain evidence="1 2">CBS 120377</strain>
    </source>
</reference>
<organism evidence="1 2">
    <name type="scientific">Mollisia scopiformis</name>
    <name type="common">Conifer needle endophyte fungus</name>
    <name type="synonym">Phialocephala scopiformis</name>
    <dbReference type="NCBI Taxonomy" id="149040"/>
    <lineage>
        <taxon>Eukaryota</taxon>
        <taxon>Fungi</taxon>
        <taxon>Dikarya</taxon>
        <taxon>Ascomycota</taxon>
        <taxon>Pezizomycotina</taxon>
        <taxon>Leotiomycetes</taxon>
        <taxon>Helotiales</taxon>
        <taxon>Mollisiaceae</taxon>
        <taxon>Mollisia</taxon>
    </lineage>
</organism>
<protein>
    <submittedName>
        <fullName evidence="1">Uncharacterized protein</fullName>
    </submittedName>
</protein>
<gene>
    <name evidence="1" type="ORF">LY89DRAFT_508562</name>
</gene>
<evidence type="ECO:0000313" key="1">
    <source>
        <dbReference type="EMBL" id="KUJ18952.1"/>
    </source>
</evidence>
<dbReference type="AlphaFoldDB" id="A0A194XGQ5"/>